<dbReference type="RefSeq" id="WP_091510997.1">
    <property type="nucleotide sequence ID" value="NZ_FOLE01000004.1"/>
</dbReference>
<protein>
    <recommendedName>
        <fullName evidence="4">Outer membrane protein beta-barrel domain-containing protein</fullName>
    </recommendedName>
</protein>
<feature type="signal peptide" evidence="1">
    <location>
        <begin position="1"/>
        <end position="29"/>
    </location>
</feature>
<dbReference type="Proteomes" id="UP000199514">
    <property type="component" value="Unassembled WGS sequence"/>
</dbReference>
<evidence type="ECO:0000313" key="2">
    <source>
        <dbReference type="EMBL" id="SFC31225.1"/>
    </source>
</evidence>
<dbReference type="OrthoDB" id="1354859at2"/>
<evidence type="ECO:0008006" key="4">
    <source>
        <dbReference type="Google" id="ProtNLM"/>
    </source>
</evidence>
<dbReference type="AlphaFoldDB" id="A0A1I1I5A2"/>
<gene>
    <name evidence="2" type="ORF">SAMN05421780_104209</name>
</gene>
<keyword evidence="3" id="KW-1185">Reference proteome</keyword>
<evidence type="ECO:0000313" key="3">
    <source>
        <dbReference type="Proteomes" id="UP000199514"/>
    </source>
</evidence>
<accession>A0A1I1I5A2</accession>
<evidence type="ECO:0000256" key="1">
    <source>
        <dbReference type="SAM" id="SignalP"/>
    </source>
</evidence>
<keyword evidence="1" id="KW-0732">Signal</keyword>
<reference evidence="2 3" key="1">
    <citation type="submission" date="2016-10" db="EMBL/GenBank/DDBJ databases">
        <authorList>
            <person name="de Groot N.N."/>
        </authorList>
    </citation>
    <scope>NUCLEOTIDE SEQUENCE [LARGE SCALE GENOMIC DNA]</scope>
    <source>
        <strain evidence="2 3">DSM 6793</strain>
    </source>
</reference>
<organism evidence="2 3">
    <name type="scientific">Flexibacter flexilis DSM 6793</name>
    <dbReference type="NCBI Taxonomy" id="927664"/>
    <lineage>
        <taxon>Bacteria</taxon>
        <taxon>Pseudomonadati</taxon>
        <taxon>Bacteroidota</taxon>
        <taxon>Cytophagia</taxon>
        <taxon>Cytophagales</taxon>
        <taxon>Flexibacteraceae</taxon>
        <taxon>Flexibacter</taxon>
    </lineage>
</organism>
<proteinExistence type="predicted"/>
<sequence>MTKKKQMIRRCKTILILFALLISYDIAHGQEKGFSKSSIKIGLGLGSSMGNNTDGDGFVYTFGYQREIWKTRLRLNPNFSIGHYSSKFISDARDQYFNSINLETNLFYDLIKIKSFSLVVGCGGLINNSRGLKGSGGDPDVYTQPPTSEYVSDFHFGGYLGGGFRINAPSKRTAINIMPLNLHFGNNFFEEYHAKIELDFKF</sequence>
<feature type="chain" id="PRO_5011440961" description="Outer membrane protein beta-barrel domain-containing protein" evidence="1">
    <location>
        <begin position="30"/>
        <end position="202"/>
    </location>
</feature>
<dbReference type="EMBL" id="FOLE01000004">
    <property type="protein sequence ID" value="SFC31225.1"/>
    <property type="molecule type" value="Genomic_DNA"/>
</dbReference>
<name>A0A1I1I5A2_9BACT</name>